<dbReference type="EMBL" id="CYKH01000195">
    <property type="protein sequence ID" value="CUE79201.1"/>
    <property type="molecule type" value="Genomic_DNA"/>
</dbReference>
<organism evidence="1 2">
    <name type="scientific">Bodo saltans</name>
    <name type="common">Flagellated protozoan</name>
    <dbReference type="NCBI Taxonomy" id="75058"/>
    <lineage>
        <taxon>Eukaryota</taxon>
        <taxon>Discoba</taxon>
        <taxon>Euglenozoa</taxon>
        <taxon>Kinetoplastea</taxon>
        <taxon>Metakinetoplastina</taxon>
        <taxon>Eubodonida</taxon>
        <taxon>Bodonidae</taxon>
        <taxon>Bodo</taxon>
    </lineage>
</organism>
<dbReference type="OrthoDB" id="239418at2759"/>
<gene>
    <name evidence="1" type="ORF">BSAL_56405</name>
</gene>
<evidence type="ECO:0000313" key="1">
    <source>
        <dbReference type="EMBL" id="CUE79201.1"/>
    </source>
</evidence>
<accession>A0A0S4IQ26</accession>
<dbReference type="OMA" id="DIWCAQQ"/>
<reference evidence="2" key="1">
    <citation type="submission" date="2015-09" db="EMBL/GenBank/DDBJ databases">
        <authorList>
            <consortium name="Pathogen Informatics"/>
        </authorList>
    </citation>
    <scope>NUCLEOTIDE SEQUENCE [LARGE SCALE GENOMIC DNA]</scope>
    <source>
        <strain evidence="2">Lake Konstanz</strain>
    </source>
</reference>
<sequence>MLRVGHTLPTTTSLVGSVAALCSTMRCVSTARFDHPPYADRQKHTYRTLPIHDANYFGGRLANLREIGPVDGKKRGRLFKRNPEIAQFNVDVWCAQQTLRKRWKQRDWEVVELPFSLAPAAMQRVIPEVYTDVPQMVDPSSSSTDRSNIRSKVYALEDVQEAVFLGKQVTDSKNNSQLQRQVDGLPYKRLLRVDKNALTLEKFL</sequence>
<protein>
    <submittedName>
        <fullName evidence="1">Uncharacterized protein</fullName>
    </submittedName>
</protein>
<dbReference type="AlphaFoldDB" id="A0A0S4IQ26"/>
<name>A0A0S4IQ26_BODSA</name>
<dbReference type="Proteomes" id="UP000051952">
    <property type="component" value="Unassembled WGS sequence"/>
</dbReference>
<evidence type="ECO:0000313" key="2">
    <source>
        <dbReference type="Proteomes" id="UP000051952"/>
    </source>
</evidence>
<dbReference type="VEuPathDB" id="TriTrypDB:BSAL_56405"/>
<keyword evidence="2" id="KW-1185">Reference proteome</keyword>
<proteinExistence type="predicted"/>